<dbReference type="Proteomes" id="UP000738517">
    <property type="component" value="Unassembled WGS sequence"/>
</dbReference>
<evidence type="ECO:0000313" key="12">
    <source>
        <dbReference type="EMBL" id="NBI55398.1"/>
    </source>
</evidence>
<keyword evidence="8" id="KW-0274">FAD</keyword>
<keyword evidence="9" id="KW-0460">Magnesium</keyword>
<comment type="cofactor">
    <cofactor evidence="1">
        <name>Mg(2+)</name>
        <dbReference type="ChEBI" id="CHEBI:18420"/>
    </cofactor>
</comment>
<evidence type="ECO:0000256" key="11">
    <source>
        <dbReference type="ARBA" id="ARBA00048540"/>
    </source>
</evidence>
<keyword evidence="13" id="KW-1185">Reference proteome</keyword>
<keyword evidence="5" id="KW-0285">Flavoprotein</keyword>
<evidence type="ECO:0000256" key="7">
    <source>
        <dbReference type="ARBA" id="ARBA00022723"/>
    </source>
</evidence>
<evidence type="ECO:0000256" key="1">
    <source>
        <dbReference type="ARBA" id="ARBA00001946"/>
    </source>
</evidence>
<dbReference type="EMBL" id="RSEJ01000030">
    <property type="protein sequence ID" value="NBI55398.1"/>
    <property type="molecule type" value="Genomic_DNA"/>
</dbReference>
<dbReference type="PANTHER" id="PTHR30040">
    <property type="entry name" value="THIAMINE BIOSYNTHESIS LIPOPROTEIN APBE"/>
    <property type="match status" value="1"/>
</dbReference>
<comment type="catalytic activity">
    <reaction evidence="11">
        <text>L-threonyl-[protein] + FAD = FMN-L-threonyl-[protein] + AMP + H(+)</text>
        <dbReference type="Rhea" id="RHEA:36847"/>
        <dbReference type="Rhea" id="RHEA-COMP:11060"/>
        <dbReference type="Rhea" id="RHEA-COMP:11061"/>
        <dbReference type="ChEBI" id="CHEBI:15378"/>
        <dbReference type="ChEBI" id="CHEBI:30013"/>
        <dbReference type="ChEBI" id="CHEBI:57692"/>
        <dbReference type="ChEBI" id="CHEBI:74257"/>
        <dbReference type="ChEBI" id="CHEBI:456215"/>
        <dbReference type="EC" id="2.7.1.180"/>
    </reaction>
</comment>
<keyword evidence="6 12" id="KW-0808">Transferase</keyword>
<dbReference type="EC" id="2.7.1.180" evidence="3"/>
<gene>
    <name evidence="12" type="ORF">EIZ48_23040</name>
</gene>
<dbReference type="GO" id="GO:0016740">
    <property type="term" value="F:transferase activity"/>
    <property type="evidence" value="ECO:0007669"/>
    <property type="project" value="UniProtKB-KW"/>
</dbReference>
<name>A0ABW9YQ64_9GAMM</name>
<dbReference type="RefSeq" id="WP_160656880.1">
    <property type="nucleotide sequence ID" value="NZ_RSEJ01000030.1"/>
</dbReference>
<proteinExistence type="inferred from homology"/>
<dbReference type="InterPro" id="IPR003374">
    <property type="entry name" value="ApbE-like_sf"/>
</dbReference>
<dbReference type="Pfam" id="PF02424">
    <property type="entry name" value="ApbE"/>
    <property type="match status" value="1"/>
</dbReference>
<evidence type="ECO:0000256" key="3">
    <source>
        <dbReference type="ARBA" id="ARBA00011955"/>
    </source>
</evidence>
<evidence type="ECO:0000256" key="10">
    <source>
        <dbReference type="ARBA" id="ARBA00031306"/>
    </source>
</evidence>
<dbReference type="Gene3D" id="3.10.520.10">
    <property type="entry name" value="ApbE-like domains"/>
    <property type="match status" value="1"/>
</dbReference>
<accession>A0ABW9YQ64</accession>
<dbReference type="SUPFAM" id="SSF143631">
    <property type="entry name" value="ApbE-like"/>
    <property type="match status" value="1"/>
</dbReference>
<evidence type="ECO:0000256" key="8">
    <source>
        <dbReference type="ARBA" id="ARBA00022827"/>
    </source>
</evidence>
<evidence type="ECO:0000256" key="2">
    <source>
        <dbReference type="ARBA" id="ARBA00008282"/>
    </source>
</evidence>
<dbReference type="PANTHER" id="PTHR30040:SF2">
    <property type="entry name" value="FAD:PROTEIN FMN TRANSFERASE"/>
    <property type="match status" value="1"/>
</dbReference>
<sequence length="293" mass="32085">MSTNQPFSHRFMAMTVPCEVMIFAPEPAQIAQAIEANTRRLESKFNFYDSGSVLSAQINQRKADSVEIDDETLSVLTKVREHSIATNGIFDITIGTVKAFQQTGGSVSREEAYQFAQPYMGLSSWSLEESKLNFACSQTRIDLGGVIKEVAVDQAIDIATKHNASGVLINFGGDIRVSGGKPDGSDFVVAVLNPKDPSQPIFALPLREQALTTSAHYARRYQFSDQETSHILSEQGTYRRVLSSTVVAETALQAGIFSTSLTIDPRISVPESVGFALVDDQLTVHQDIEFLNQ</sequence>
<evidence type="ECO:0000256" key="4">
    <source>
        <dbReference type="ARBA" id="ARBA00016337"/>
    </source>
</evidence>
<protein>
    <recommendedName>
        <fullName evidence="4">FAD:protein FMN transferase</fullName>
        <ecNumber evidence="3">2.7.1.180</ecNumber>
    </recommendedName>
    <alternativeName>
        <fullName evidence="10">Flavin transferase</fullName>
    </alternativeName>
</protein>
<comment type="caution">
    <text evidence="12">The sequence shown here is derived from an EMBL/GenBank/DDBJ whole genome shotgun (WGS) entry which is preliminary data.</text>
</comment>
<evidence type="ECO:0000256" key="9">
    <source>
        <dbReference type="ARBA" id="ARBA00022842"/>
    </source>
</evidence>
<evidence type="ECO:0000256" key="6">
    <source>
        <dbReference type="ARBA" id="ARBA00022679"/>
    </source>
</evidence>
<comment type="similarity">
    <text evidence="2">Belongs to the ApbE family.</text>
</comment>
<organism evidence="12 13">
    <name type="scientific">Photobacterium alginatilyticum</name>
    <dbReference type="NCBI Taxonomy" id="1775171"/>
    <lineage>
        <taxon>Bacteria</taxon>
        <taxon>Pseudomonadati</taxon>
        <taxon>Pseudomonadota</taxon>
        <taxon>Gammaproteobacteria</taxon>
        <taxon>Vibrionales</taxon>
        <taxon>Vibrionaceae</taxon>
        <taxon>Photobacterium</taxon>
    </lineage>
</organism>
<evidence type="ECO:0000313" key="13">
    <source>
        <dbReference type="Proteomes" id="UP000738517"/>
    </source>
</evidence>
<reference evidence="12 13" key="1">
    <citation type="journal article" date="2017" name="Int. J. Syst. Evol. Microbiol.">
        <title>Photobacterium alginatilyticum sp. nov., a marine bacterium isolated from bottom seawater.</title>
        <authorList>
            <person name="Wang X."/>
            <person name="Wang Y."/>
            <person name="Yang X."/>
            <person name="Sun H."/>
            <person name="Li B."/>
            <person name="Zhang X.H."/>
        </authorList>
    </citation>
    <scope>NUCLEOTIDE SEQUENCE [LARGE SCALE GENOMIC DNA]</scope>
    <source>
        <strain evidence="12 13">P03D4</strain>
    </source>
</reference>
<keyword evidence="7" id="KW-0479">Metal-binding</keyword>
<dbReference type="InterPro" id="IPR024932">
    <property type="entry name" value="ApbE"/>
</dbReference>
<evidence type="ECO:0000256" key="5">
    <source>
        <dbReference type="ARBA" id="ARBA00022630"/>
    </source>
</evidence>